<gene>
    <name evidence="1" type="ORF">AWI28_20810</name>
</gene>
<reference evidence="2" key="1">
    <citation type="submission" date="2016-01" db="EMBL/GenBank/DDBJ databases">
        <title>WGS of SAMN04407783.</title>
        <authorList>
            <person name="Adams M."/>
            <person name="Sutton G."/>
            <person name="Nelson K."/>
            <person name="Thaden J."/>
            <person name="Fowler V."/>
            <person name="Mccorrison J."/>
            <person name="Sanka R."/>
            <person name="Brinkac L."/>
            <person name="Nierman W."/>
        </authorList>
    </citation>
    <scope>NUCLEOTIDE SEQUENCE [LARGE SCALE GENOMIC DNA]</scope>
    <source>
        <strain evidence="2">GN04363</strain>
    </source>
</reference>
<evidence type="ECO:0000313" key="1">
    <source>
        <dbReference type="EMBL" id="KUQ81899.1"/>
    </source>
</evidence>
<protein>
    <submittedName>
        <fullName evidence="1">Uncharacterized protein</fullName>
    </submittedName>
</protein>
<dbReference type="EMBL" id="LRCR01000031">
    <property type="protein sequence ID" value="KUQ81899.1"/>
    <property type="molecule type" value="Genomic_DNA"/>
</dbReference>
<dbReference type="OrthoDB" id="6604118at2"/>
<organism evidence="1 2">
    <name type="scientific">Enterobacter genomosp. O</name>
    <dbReference type="NCBI Taxonomy" id="2364150"/>
    <lineage>
        <taxon>Bacteria</taxon>
        <taxon>Pseudomonadati</taxon>
        <taxon>Pseudomonadota</taxon>
        <taxon>Gammaproteobacteria</taxon>
        <taxon>Enterobacterales</taxon>
        <taxon>Enterobacteriaceae</taxon>
        <taxon>Enterobacter</taxon>
        <taxon>Enterobacter cloacae complex</taxon>
        <taxon>Enterobacter cloacae complex clade O</taxon>
    </lineage>
</organism>
<dbReference type="Proteomes" id="UP000064715">
    <property type="component" value="Unassembled WGS sequence"/>
</dbReference>
<sequence length="157" mass="17693">MSAKSRFFKKLQDQSPRNEAFNTKAEADIAAFRQRISQLQESMETWLAGTGIRTETTANSLVEFLIGGSAFSVPGITLHYGTRSIRFTPIFLYGQGVTGCIEVCLYTGADIRPRYRLFMRSGRQNDWTWCPAGAQNGNPARFDEETFFTMIDSLLPE</sequence>
<comment type="caution">
    <text evidence="1">The sequence shown here is derived from an EMBL/GenBank/DDBJ whole genome shotgun (WGS) entry which is preliminary data.</text>
</comment>
<dbReference type="AlphaFoldDB" id="A0A0X4EJH4"/>
<keyword evidence="2" id="KW-1185">Reference proteome</keyword>
<proteinExistence type="predicted"/>
<dbReference type="RefSeq" id="WP_059312047.1">
    <property type="nucleotide sequence ID" value="NZ_LRCR01000031.1"/>
</dbReference>
<name>A0A0X4EJH4_9ENTR</name>
<evidence type="ECO:0000313" key="2">
    <source>
        <dbReference type="Proteomes" id="UP000064715"/>
    </source>
</evidence>
<accession>A0A0X4EJH4</accession>